<dbReference type="STRING" id="452637.Oter_1648"/>
<organism evidence="1 2">
    <name type="scientific">Opitutus terrae (strain DSM 11246 / JCM 15787 / PB90-1)</name>
    <dbReference type="NCBI Taxonomy" id="452637"/>
    <lineage>
        <taxon>Bacteria</taxon>
        <taxon>Pseudomonadati</taxon>
        <taxon>Verrucomicrobiota</taxon>
        <taxon>Opitutia</taxon>
        <taxon>Opitutales</taxon>
        <taxon>Opitutaceae</taxon>
        <taxon>Opitutus</taxon>
    </lineage>
</organism>
<dbReference type="eggNOG" id="ENOG5031Q93">
    <property type="taxonomic scope" value="Bacteria"/>
</dbReference>
<evidence type="ECO:0000313" key="2">
    <source>
        <dbReference type="Proteomes" id="UP000007013"/>
    </source>
</evidence>
<keyword evidence="2" id="KW-1185">Reference proteome</keyword>
<name>B1ZUP8_OPITP</name>
<evidence type="ECO:0008006" key="3">
    <source>
        <dbReference type="Google" id="ProtNLM"/>
    </source>
</evidence>
<dbReference type="KEGG" id="ote:Oter_1648"/>
<dbReference type="RefSeq" id="WP_012374469.1">
    <property type="nucleotide sequence ID" value="NC_010571.1"/>
</dbReference>
<dbReference type="EMBL" id="CP001032">
    <property type="protein sequence ID" value="ACB74932.1"/>
    <property type="molecule type" value="Genomic_DNA"/>
</dbReference>
<dbReference type="AlphaFoldDB" id="B1ZUP8"/>
<proteinExistence type="predicted"/>
<dbReference type="HOGENOM" id="CLU_2233773_0_0_0"/>
<evidence type="ECO:0000313" key="1">
    <source>
        <dbReference type="EMBL" id="ACB74932.1"/>
    </source>
</evidence>
<gene>
    <name evidence="1" type="ordered locus">Oter_1648</name>
</gene>
<accession>B1ZUP8</accession>
<sequence>MYSTADLDELTQRKRVLQQQIALTREHCASFATEIARPLALIDRARAQWKRVSPVVKLATIPLALLLFRGRARVRARIRFLQGAWRWMPVVLGVARWARASRPVS</sequence>
<dbReference type="Proteomes" id="UP000007013">
    <property type="component" value="Chromosome"/>
</dbReference>
<protein>
    <recommendedName>
        <fullName evidence="3">YqjK-like protein</fullName>
    </recommendedName>
</protein>
<reference evidence="1 2" key="1">
    <citation type="journal article" date="2011" name="J. Bacteriol.">
        <title>Genome sequence of the verrucomicrobium Opitutus terrae PB90-1, an abundant inhabitant of rice paddy soil ecosystems.</title>
        <authorList>
            <person name="van Passel M.W."/>
            <person name="Kant R."/>
            <person name="Palva A."/>
            <person name="Copeland A."/>
            <person name="Lucas S."/>
            <person name="Lapidus A."/>
            <person name="Glavina del Rio T."/>
            <person name="Pitluck S."/>
            <person name="Goltsman E."/>
            <person name="Clum A."/>
            <person name="Sun H."/>
            <person name="Schmutz J."/>
            <person name="Larimer F.W."/>
            <person name="Land M.L."/>
            <person name="Hauser L."/>
            <person name="Kyrpides N."/>
            <person name="Mikhailova N."/>
            <person name="Richardson P.P."/>
            <person name="Janssen P.H."/>
            <person name="de Vos W.M."/>
            <person name="Smidt H."/>
        </authorList>
    </citation>
    <scope>NUCLEOTIDE SEQUENCE [LARGE SCALE GENOMIC DNA]</scope>
    <source>
        <strain evidence="2">DSM 11246 / JCM 15787 / PB90-1</strain>
    </source>
</reference>